<evidence type="ECO:0000259" key="16">
    <source>
        <dbReference type="Pfam" id="PF14849"/>
    </source>
</evidence>
<evidence type="ECO:0000313" key="18">
    <source>
        <dbReference type="Proteomes" id="UP001589858"/>
    </source>
</evidence>
<evidence type="ECO:0000256" key="1">
    <source>
        <dbReference type="ARBA" id="ARBA00004429"/>
    </source>
</evidence>
<comment type="subcellular location">
    <subcellularLocation>
        <location evidence="1">Cell inner membrane</location>
        <topology evidence="1">Multi-pass membrane protein</topology>
    </subcellularLocation>
    <subcellularLocation>
        <location evidence="13">Cell membrane</location>
        <topology evidence="13">Multi-pass membrane protein</topology>
    </subcellularLocation>
</comment>
<keyword evidence="10 13" id="KW-0143">Chaperone</keyword>
<feature type="transmembrane region" description="Helical" evidence="13">
    <location>
        <begin position="428"/>
        <end position="448"/>
    </location>
</feature>
<evidence type="ECO:0000256" key="10">
    <source>
        <dbReference type="ARBA" id="ARBA00023186"/>
    </source>
</evidence>
<dbReference type="CDD" id="cd20070">
    <property type="entry name" value="5TM_YidC_Alb3"/>
    <property type="match status" value="1"/>
</dbReference>
<evidence type="ECO:0000256" key="8">
    <source>
        <dbReference type="ARBA" id="ARBA00022989"/>
    </source>
</evidence>
<dbReference type="InterPro" id="IPR028055">
    <property type="entry name" value="YidC/Oxa/ALB_C"/>
</dbReference>
<dbReference type="InterPro" id="IPR038221">
    <property type="entry name" value="YidC_periplasmic_sf"/>
</dbReference>
<dbReference type="PRINTS" id="PR01900">
    <property type="entry name" value="YIDCPROTEIN"/>
</dbReference>
<reference evidence="17 18" key="1">
    <citation type="submission" date="2024-09" db="EMBL/GenBank/DDBJ databases">
        <authorList>
            <person name="Sun Q."/>
            <person name="Mori K."/>
        </authorList>
    </citation>
    <scope>NUCLEOTIDE SEQUENCE [LARGE SCALE GENOMIC DNA]</scope>
    <source>
        <strain evidence="17 18">CICC 11035S</strain>
    </source>
</reference>
<feature type="region of interest" description="Disordered" evidence="14">
    <location>
        <begin position="38"/>
        <end position="58"/>
    </location>
</feature>
<evidence type="ECO:0000256" key="12">
    <source>
        <dbReference type="ARBA" id="ARBA00033342"/>
    </source>
</evidence>
<dbReference type="NCBIfam" id="TIGR03592">
    <property type="entry name" value="yidC_oxa1_cterm"/>
    <property type="match status" value="1"/>
</dbReference>
<evidence type="ECO:0000256" key="9">
    <source>
        <dbReference type="ARBA" id="ARBA00023136"/>
    </source>
</evidence>
<evidence type="ECO:0000256" key="4">
    <source>
        <dbReference type="ARBA" id="ARBA00022448"/>
    </source>
</evidence>
<evidence type="ECO:0000256" key="7">
    <source>
        <dbReference type="ARBA" id="ARBA00022927"/>
    </source>
</evidence>
<dbReference type="NCBIfam" id="TIGR03593">
    <property type="entry name" value="yidC_nterm"/>
    <property type="match status" value="1"/>
</dbReference>
<feature type="transmembrane region" description="Helical" evidence="13">
    <location>
        <begin position="490"/>
        <end position="511"/>
    </location>
</feature>
<keyword evidence="8 13" id="KW-1133">Transmembrane helix</keyword>
<keyword evidence="5 13" id="KW-1003">Cell membrane</keyword>
<evidence type="ECO:0000259" key="15">
    <source>
        <dbReference type="Pfam" id="PF02096"/>
    </source>
</evidence>
<keyword evidence="7 13" id="KW-0653">Protein transport</keyword>
<dbReference type="RefSeq" id="WP_267220292.1">
    <property type="nucleotide sequence ID" value="NZ_JAPCWC010000007.1"/>
</dbReference>
<evidence type="ECO:0000256" key="13">
    <source>
        <dbReference type="HAMAP-Rule" id="MF_01810"/>
    </source>
</evidence>
<accession>A0ABV6S3U6</accession>
<dbReference type="InterPro" id="IPR047196">
    <property type="entry name" value="YidC_ALB_C"/>
</dbReference>
<dbReference type="InterPro" id="IPR028053">
    <property type="entry name" value="Membr_insert_YidC_N"/>
</dbReference>
<dbReference type="Proteomes" id="UP001589858">
    <property type="component" value="Unassembled WGS sequence"/>
</dbReference>
<dbReference type="PANTHER" id="PTHR12428:SF65">
    <property type="entry name" value="CYTOCHROME C OXIDASE ASSEMBLY PROTEIN COX18, MITOCHONDRIAL"/>
    <property type="match status" value="1"/>
</dbReference>
<keyword evidence="6 13" id="KW-0812">Transmembrane</keyword>
<name>A0ABV6S3U6_9SPHN</name>
<feature type="transmembrane region" description="Helical" evidence="13">
    <location>
        <begin position="523"/>
        <end position="547"/>
    </location>
</feature>
<dbReference type="Gene3D" id="2.70.98.90">
    <property type="match status" value="1"/>
</dbReference>
<comment type="caution">
    <text evidence="17">The sequence shown here is derived from an EMBL/GenBank/DDBJ whole genome shotgun (WGS) entry which is preliminary data.</text>
</comment>
<dbReference type="HAMAP" id="MF_01810">
    <property type="entry name" value="YidC_type1"/>
    <property type="match status" value="1"/>
</dbReference>
<comment type="similarity">
    <text evidence="2 13">Belongs to the OXA1/ALB3/YidC family. Type 1 subfamily.</text>
</comment>
<comment type="function">
    <text evidence="13">Required for the insertion and/or proper folding and/or complex formation of integral membrane proteins into the membrane. Involved in integration of membrane proteins that insert both dependently and independently of the Sec translocase complex, as well as at least some lipoproteins. Aids folding of multispanning membrane proteins.</text>
</comment>
<evidence type="ECO:0000256" key="2">
    <source>
        <dbReference type="ARBA" id="ARBA00010527"/>
    </source>
</evidence>
<dbReference type="InterPro" id="IPR019998">
    <property type="entry name" value="Membr_insert_YidC"/>
</dbReference>
<feature type="compositionally biased region" description="Low complexity" evidence="14">
    <location>
        <begin position="41"/>
        <end position="51"/>
    </location>
</feature>
<comment type="subunit">
    <text evidence="13">Interacts with the Sec translocase complex via SecD. Specifically interacts with transmembrane segments of nascent integral membrane proteins during membrane integration.</text>
</comment>
<proteinExistence type="inferred from homology"/>
<keyword evidence="18" id="KW-1185">Reference proteome</keyword>
<sequence>MEKQRNIILAVVLTALVLFGWEQGVAYFYPNANKPKVEQTAAPSADPASAAKPTREGGLRDAAEVALEQQDLKTALTHGGRVPIQAPGVSGSINLTGALLDDLVLNRHRETVEKNSGPVRMFSPSGTPAQQFAQFGWVSQGSMAPSAGTVWTAPAGAKLTPATPVTLTWDNGHGQIYALTFKVDDNYMITADQQVVNKGPAPVTVQPFALVNRTDRTAAAYAWTLRTGGIGAFDGSVEFGPKYSDLVTAGSQDQAGKVDWIGFTDVYWMSAVIPVNAKATGSFRSLGNQLFRADAVYEQSVIQPGQALTRETKLFAGAKEHAVLDAYEKQGVTNFGLAIDWGWFRWFEKPIFWLLVKLFALVGNFGVAIILLTAIVRGIMFPVAQRGFASMAAMRAIQPKMKAIQERYKDNKEQQQLEIMKLYKEEKVNPLAGCLPMFLQIPVFFALYKVLNLAIEMRHQPFVLWIKDLSAPDPLHILNLFGMLPFTPPAFLGIGVLALLLGVTMYLQFKLNPQQMDPAQQQVFALMPWFMMFIMAPFASGLLVYWITSNLLAIGQQKLLYVMHPQLKAQQEKEAQDKARAREREKKA</sequence>
<evidence type="ECO:0000256" key="14">
    <source>
        <dbReference type="SAM" id="MobiDB-lite"/>
    </source>
</evidence>
<dbReference type="EMBL" id="JBHLTM010000009">
    <property type="protein sequence ID" value="MFC0683397.1"/>
    <property type="molecule type" value="Genomic_DNA"/>
</dbReference>
<dbReference type="CDD" id="cd19961">
    <property type="entry name" value="EcYidC-like_peri"/>
    <property type="match status" value="1"/>
</dbReference>
<evidence type="ECO:0000313" key="17">
    <source>
        <dbReference type="EMBL" id="MFC0683397.1"/>
    </source>
</evidence>
<protein>
    <recommendedName>
        <fullName evidence="3 13">Membrane protein insertase YidC</fullName>
    </recommendedName>
    <alternativeName>
        <fullName evidence="12 13">Foldase YidC</fullName>
    </alternativeName>
    <alternativeName>
        <fullName evidence="11 13">Membrane integrase YidC</fullName>
    </alternativeName>
    <alternativeName>
        <fullName evidence="13">Membrane protein YidC</fullName>
    </alternativeName>
</protein>
<evidence type="ECO:0000256" key="5">
    <source>
        <dbReference type="ARBA" id="ARBA00022475"/>
    </source>
</evidence>
<feature type="domain" description="Membrane insertase YidC/Oxa/ALB C-terminal" evidence="15">
    <location>
        <begin position="365"/>
        <end position="560"/>
    </location>
</feature>
<feature type="domain" description="Membrane insertase YidC N-terminal" evidence="16">
    <location>
        <begin position="81"/>
        <end position="354"/>
    </location>
</feature>
<dbReference type="Pfam" id="PF14849">
    <property type="entry name" value="YidC_periplas"/>
    <property type="match status" value="1"/>
</dbReference>
<organism evidence="17 18">
    <name type="scientific">Novosphingobium clariflavum</name>
    <dbReference type="NCBI Taxonomy" id="2029884"/>
    <lineage>
        <taxon>Bacteria</taxon>
        <taxon>Pseudomonadati</taxon>
        <taxon>Pseudomonadota</taxon>
        <taxon>Alphaproteobacteria</taxon>
        <taxon>Sphingomonadales</taxon>
        <taxon>Sphingomonadaceae</taxon>
        <taxon>Novosphingobium</taxon>
    </lineage>
</organism>
<dbReference type="Pfam" id="PF02096">
    <property type="entry name" value="60KD_IMP"/>
    <property type="match status" value="1"/>
</dbReference>
<dbReference type="NCBIfam" id="NF002353">
    <property type="entry name" value="PRK01318.1-4"/>
    <property type="match status" value="1"/>
</dbReference>
<dbReference type="PANTHER" id="PTHR12428">
    <property type="entry name" value="OXA1"/>
    <property type="match status" value="1"/>
</dbReference>
<keyword evidence="4 13" id="KW-0813">Transport</keyword>
<dbReference type="PRINTS" id="PR00701">
    <property type="entry name" value="60KDINNERMP"/>
</dbReference>
<evidence type="ECO:0000256" key="3">
    <source>
        <dbReference type="ARBA" id="ARBA00015325"/>
    </source>
</evidence>
<evidence type="ECO:0000256" key="6">
    <source>
        <dbReference type="ARBA" id="ARBA00022692"/>
    </source>
</evidence>
<gene>
    <name evidence="13 17" type="primary">yidC</name>
    <name evidence="17" type="ORF">ACFFF8_02180</name>
</gene>
<feature type="transmembrane region" description="Helical" evidence="13">
    <location>
        <begin position="351"/>
        <end position="376"/>
    </location>
</feature>
<dbReference type="InterPro" id="IPR001708">
    <property type="entry name" value="YidC/ALB3/OXA1/COX18"/>
</dbReference>
<evidence type="ECO:0000256" key="11">
    <source>
        <dbReference type="ARBA" id="ARBA00033245"/>
    </source>
</evidence>
<keyword evidence="9 13" id="KW-0472">Membrane</keyword>